<dbReference type="Proteomes" id="UP000226440">
    <property type="component" value="Genome"/>
</dbReference>
<dbReference type="EMBL" id="KU160665">
    <property type="protein sequence ID" value="ALY10334.1"/>
    <property type="molecule type" value="Genomic_DNA"/>
</dbReference>
<gene>
    <name evidence="1" type="primary">66</name>
    <name evidence="1" type="ORF">SONNY_66</name>
</gene>
<protein>
    <submittedName>
        <fullName evidence="1">Uncharacterized protein</fullName>
    </submittedName>
</protein>
<sequence>MTTWYEIEELDEQGRWRKTLTTRDGSKALSKSMQLALTSTTMRQTTFYAEHDADRVTDAQLEGQKELGRIVGELAGQASTCWENLDAAGVYDSTRAKDIVEEALAEMSALGIVPSKPAEQAKSEPAVKQPLVNVPGIGRIVHYYQGSTNKVLPAIIKGIGPIDESGGSRVKLEVFWDGREDPLPADGYRPFSREYASGCWSWPPRA</sequence>
<dbReference type="GeneID" id="40077623"/>
<proteinExistence type="predicted"/>
<organism evidence="1 2">
    <name type="scientific">Arthrobacter phage Sonny</name>
    <dbReference type="NCBI Taxonomy" id="1772315"/>
    <lineage>
        <taxon>Viruses</taxon>
        <taxon>Duplodnaviria</taxon>
        <taxon>Heunggongvirae</taxon>
        <taxon>Uroviricota</taxon>
        <taxon>Caudoviricetes</taxon>
        <taxon>Berryhillviridae</taxon>
        <taxon>Marthavirus</taxon>
        <taxon>Marthavirus shade</taxon>
    </lineage>
</organism>
<dbReference type="RefSeq" id="YP_009601776.1">
    <property type="nucleotide sequence ID" value="NC_041933.1"/>
</dbReference>
<name>A0A0U4B6K8_9CAUD</name>
<evidence type="ECO:0000313" key="2">
    <source>
        <dbReference type="Proteomes" id="UP000226440"/>
    </source>
</evidence>
<evidence type="ECO:0000313" key="1">
    <source>
        <dbReference type="EMBL" id="ALY10334.1"/>
    </source>
</evidence>
<accession>A0A0U4B6K8</accession>
<dbReference type="KEGG" id="vg:40077623"/>
<reference evidence="1 2" key="1">
    <citation type="submission" date="2015-11" db="EMBL/GenBank/DDBJ databases">
        <authorList>
            <person name="Lee I.Y."/>
            <person name="Guerrero C.A."/>
            <person name="Bowman C.A."/>
            <person name="Russell D.A."/>
            <person name="Pope W.H."/>
            <person name="Jacobs-Sera D."/>
            <person name="Hendrix R.W."/>
            <person name="Hatfull G.F."/>
        </authorList>
    </citation>
    <scope>NUCLEOTIDE SEQUENCE [LARGE SCALE GENOMIC DNA]</scope>
</reference>